<reference evidence="2 3" key="1">
    <citation type="journal article" date="2010" name="Nature">
        <title>Genome sequence of the palaeopolyploid soybean.</title>
        <authorList>
            <person name="Schmutz J."/>
            <person name="Cannon S.B."/>
            <person name="Schlueter J."/>
            <person name="Ma J."/>
            <person name="Mitros T."/>
            <person name="Nelson W."/>
            <person name="Hyten D.L."/>
            <person name="Song Q."/>
            <person name="Thelen J.J."/>
            <person name="Cheng J."/>
            <person name="Xu D."/>
            <person name="Hellsten U."/>
            <person name="May G.D."/>
            <person name="Yu Y."/>
            <person name="Sakurai T."/>
            <person name="Umezawa T."/>
            <person name="Bhattacharyya M.K."/>
            <person name="Sandhu D."/>
            <person name="Valliyodan B."/>
            <person name="Lindquist E."/>
            <person name="Peto M."/>
            <person name="Grant D."/>
            <person name="Shu S."/>
            <person name="Goodstein D."/>
            <person name="Barry K."/>
            <person name="Futrell-Griggs M."/>
            <person name="Abernathy B."/>
            <person name="Du J."/>
            <person name="Tian Z."/>
            <person name="Zhu L."/>
            <person name="Gill N."/>
            <person name="Joshi T."/>
            <person name="Libault M."/>
            <person name="Sethuraman A."/>
            <person name="Zhang X.-C."/>
            <person name="Shinozaki K."/>
            <person name="Nguyen H.T."/>
            <person name="Wing R.A."/>
            <person name="Cregan P."/>
            <person name="Specht J."/>
            <person name="Grimwood J."/>
            <person name="Rokhsar D."/>
            <person name="Stacey G."/>
            <person name="Shoemaker R.C."/>
            <person name="Jackson S.A."/>
        </authorList>
    </citation>
    <scope>NUCLEOTIDE SEQUENCE</scope>
    <source>
        <strain evidence="3">cv. Williams 82</strain>
        <tissue evidence="2">Callus</tissue>
    </source>
</reference>
<organism evidence="2">
    <name type="scientific">Glycine max</name>
    <name type="common">Soybean</name>
    <name type="synonym">Glycine hispida</name>
    <dbReference type="NCBI Taxonomy" id="3847"/>
    <lineage>
        <taxon>Eukaryota</taxon>
        <taxon>Viridiplantae</taxon>
        <taxon>Streptophyta</taxon>
        <taxon>Embryophyta</taxon>
        <taxon>Tracheophyta</taxon>
        <taxon>Spermatophyta</taxon>
        <taxon>Magnoliopsida</taxon>
        <taxon>eudicotyledons</taxon>
        <taxon>Gunneridae</taxon>
        <taxon>Pentapetalae</taxon>
        <taxon>rosids</taxon>
        <taxon>fabids</taxon>
        <taxon>Fabales</taxon>
        <taxon>Fabaceae</taxon>
        <taxon>Papilionoideae</taxon>
        <taxon>50 kb inversion clade</taxon>
        <taxon>NPAAA clade</taxon>
        <taxon>indigoferoid/millettioid clade</taxon>
        <taxon>Phaseoleae</taxon>
        <taxon>Glycine</taxon>
        <taxon>Glycine subgen. Soja</taxon>
    </lineage>
</organism>
<dbReference type="Gramene" id="KRH38923">
    <property type="protein sequence ID" value="KRH38923"/>
    <property type="gene ID" value="GLYMA_09G166900"/>
</dbReference>
<name>A0A0R0IGY6_SOYBN</name>
<evidence type="ECO:0000313" key="4">
    <source>
        <dbReference type="Proteomes" id="UP000008827"/>
    </source>
</evidence>
<dbReference type="EMBL" id="CM000842">
    <property type="protein sequence ID" value="KRH38923.1"/>
    <property type="molecule type" value="Genomic_DNA"/>
</dbReference>
<dbReference type="OMA" id="TIIHANC"/>
<gene>
    <name evidence="2" type="ORF">GLYMA_09G166900</name>
</gene>
<protein>
    <recommendedName>
        <fullName evidence="1">Nucleotide-diphospho-sugar transferase domain-containing protein</fullName>
    </recommendedName>
</protein>
<evidence type="ECO:0000259" key="1">
    <source>
        <dbReference type="Pfam" id="PF03407"/>
    </source>
</evidence>
<reference evidence="3" key="2">
    <citation type="submission" date="2018-02" db="UniProtKB">
        <authorList>
            <consortium name="EnsemblPlants"/>
        </authorList>
    </citation>
    <scope>IDENTIFICATION</scope>
    <source>
        <strain evidence="3">Williams 82</strain>
    </source>
</reference>
<dbReference type="PANTHER" id="PTHR46038:SF13">
    <property type="entry name" value="GLYCOSYLTRANSFERASE"/>
    <property type="match status" value="1"/>
</dbReference>
<dbReference type="AlphaFoldDB" id="A0A0R0IGY6"/>
<dbReference type="InterPro" id="IPR044821">
    <property type="entry name" value="At1g28695/At4g15970-like"/>
</dbReference>
<dbReference type="PANTHER" id="PTHR46038">
    <property type="entry name" value="EXPRESSED PROTEIN-RELATED"/>
    <property type="match status" value="1"/>
</dbReference>
<sequence>MWLRDPFKIFYKDTDFQIACDVFNGNSSDLNNFPNGGFKYVKSNKRTIWFYKFWFKSRNVYPGLHEKMKLKMRLLSTSYFGGFCERAEDFNKVSTMHANCCVGLENKVNDIKLLLEDWNKYMALSENEKKQSHPSWSVPQLCR</sequence>
<reference evidence="2" key="3">
    <citation type="submission" date="2018-07" db="EMBL/GenBank/DDBJ databases">
        <title>WGS assembly of Glycine max.</title>
        <authorList>
            <person name="Schmutz J."/>
            <person name="Cannon S."/>
            <person name="Schlueter J."/>
            <person name="Ma J."/>
            <person name="Mitros T."/>
            <person name="Nelson W."/>
            <person name="Hyten D."/>
            <person name="Song Q."/>
            <person name="Thelen J."/>
            <person name="Cheng J."/>
            <person name="Xu D."/>
            <person name="Hellsten U."/>
            <person name="May G."/>
            <person name="Yu Y."/>
            <person name="Sakurai T."/>
            <person name="Umezawa T."/>
            <person name="Bhattacharyya M."/>
            <person name="Sandhu D."/>
            <person name="Valliyodan B."/>
            <person name="Lindquist E."/>
            <person name="Peto M."/>
            <person name="Grant D."/>
            <person name="Shu S."/>
            <person name="Goodstein D."/>
            <person name="Barry K."/>
            <person name="Futrell-Griggs M."/>
            <person name="Abernathy B."/>
            <person name="Du J."/>
            <person name="Tian Z."/>
            <person name="Zhu L."/>
            <person name="Gill N."/>
            <person name="Joshi T."/>
            <person name="Libault M."/>
            <person name="Sethuraman A."/>
            <person name="Zhang X."/>
            <person name="Shinozaki K."/>
            <person name="Nguyen H."/>
            <person name="Wing R."/>
            <person name="Cregan P."/>
            <person name="Specht J."/>
            <person name="Grimwood J."/>
            <person name="Rokhsar D."/>
            <person name="Stacey G."/>
            <person name="Shoemaker R."/>
            <person name="Jackson S."/>
        </authorList>
    </citation>
    <scope>NUCLEOTIDE SEQUENCE</scope>
    <source>
        <tissue evidence="2">Callus</tissue>
    </source>
</reference>
<evidence type="ECO:0000313" key="2">
    <source>
        <dbReference type="EMBL" id="KRH38923.1"/>
    </source>
</evidence>
<dbReference type="InParanoid" id="A0A0R0IGY6"/>
<accession>A0A0R0IGY6</accession>
<evidence type="ECO:0000313" key="3">
    <source>
        <dbReference type="EnsemblPlants" id="KRH38923"/>
    </source>
</evidence>
<proteinExistence type="predicted"/>
<keyword evidence="4" id="KW-1185">Reference proteome</keyword>
<dbReference type="Pfam" id="PF03407">
    <property type="entry name" value="Nucleotid_trans"/>
    <property type="match status" value="1"/>
</dbReference>
<feature type="domain" description="Nucleotide-diphospho-sugar transferase" evidence="1">
    <location>
        <begin position="1"/>
        <end position="110"/>
    </location>
</feature>
<dbReference type="InterPro" id="IPR005069">
    <property type="entry name" value="Nucl-diP-sugar_transferase"/>
</dbReference>
<dbReference type="Proteomes" id="UP000008827">
    <property type="component" value="Chromosome 9"/>
</dbReference>
<dbReference type="EnsemblPlants" id="KRH38923">
    <property type="protein sequence ID" value="KRH38923"/>
    <property type="gene ID" value="GLYMA_09G166900"/>
</dbReference>